<sequence>MLEGNLTRPRYLIKRNPERSQRLPHKNIRRDSSVKLFLNVALIALRSCCCRTSGRYYCTIPSICCRPASYVASGKRSSLGVSVCRSCSPLLLSHPRWSSTPASLLLAGAVASDCSPITAVMLAGGAGEKGRREAFV</sequence>
<name>K4CDT9_SOLLC</name>
<keyword evidence="2" id="KW-1185">Reference proteome</keyword>
<reference evidence="1" key="2">
    <citation type="submission" date="2015-06" db="UniProtKB">
        <authorList>
            <consortium name="EnsemblPlants"/>
        </authorList>
    </citation>
    <scope>IDENTIFICATION</scope>
    <source>
        <strain evidence="1">cv. Heinz 1706</strain>
    </source>
</reference>
<proteinExistence type="predicted"/>
<dbReference type="Proteomes" id="UP000004994">
    <property type="component" value="Chromosome 7"/>
</dbReference>
<organism evidence="1">
    <name type="scientific">Solanum lycopersicum</name>
    <name type="common">Tomato</name>
    <name type="synonym">Lycopersicon esculentum</name>
    <dbReference type="NCBI Taxonomy" id="4081"/>
    <lineage>
        <taxon>Eukaryota</taxon>
        <taxon>Viridiplantae</taxon>
        <taxon>Streptophyta</taxon>
        <taxon>Embryophyta</taxon>
        <taxon>Tracheophyta</taxon>
        <taxon>Spermatophyta</taxon>
        <taxon>Magnoliopsida</taxon>
        <taxon>eudicotyledons</taxon>
        <taxon>Gunneridae</taxon>
        <taxon>Pentapetalae</taxon>
        <taxon>asterids</taxon>
        <taxon>lamiids</taxon>
        <taxon>Solanales</taxon>
        <taxon>Solanaceae</taxon>
        <taxon>Solanoideae</taxon>
        <taxon>Solaneae</taxon>
        <taxon>Solanum</taxon>
        <taxon>Solanum subgen. Lycopersicon</taxon>
    </lineage>
</organism>
<dbReference type="Gramene" id="Solyc07g039630.1.1">
    <property type="protein sequence ID" value="Solyc07g039630.1.1"/>
    <property type="gene ID" value="Solyc07g039630.1"/>
</dbReference>
<protein>
    <submittedName>
        <fullName evidence="1">Uncharacterized protein</fullName>
    </submittedName>
</protein>
<evidence type="ECO:0000313" key="1">
    <source>
        <dbReference type="EnsemblPlants" id="Solyc07g039630.1.1"/>
    </source>
</evidence>
<dbReference type="EnsemblPlants" id="Solyc07g039630.1.1">
    <property type="protein sequence ID" value="Solyc07g039630.1.1"/>
    <property type="gene ID" value="Solyc07g039630.1"/>
</dbReference>
<accession>K4CDT9</accession>
<dbReference type="PaxDb" id="4081-Solyc07g039630.1.1"/>
<dbReference type="InParanoid" id="K4CDT9"/>
<dbReference type="HOGENOM" id="CLU_1879049_0_0_1"/>
<dbReference type="AlphaFoldDB" id="K4CDT9"/>
<reference evidence="1" key="1">
    <citation type="journal article" date="2012" name="Nature">
        <title>The tomato genome sequence provides insights into fleshy fruit evolution.</title>
        <authorList>
            <consortium name="Tomato Genome Consortium"/>
        </authorList>
    </citation>
    <scope>NUCLEOTIDE SEQUENCE [LARGE SCALE GENOMIC DNA]</scope>
    <source>
        <strain evidence="1">cv. Heinz 1706</strain>
    </source>
</reference>
<evidence type="ECO:0000313" key="2">
    <source>
        <dbReference type="Proteomes" id="UP000004994"/>
    </source>
</evidence>